<proteinExistence type="predicted"/>
<dbReference type="InterPro" id="IPR003607">
    <property type="entry name" value="HD/PDEase_dom"/>
</dbReference>
<sequence>MLELEKKLYNEYFQEHRTKVTTYLFWINAIFLLLSCTWNFLFLVFQLAYSRANFPALLGCLGILFLLGIVNHFVKIPSKINQYFMLAYCAGLITVLYFESGYSESWSFFLLLPLLGGLYGEKRILFYYSFLGLGILSYLSFASPTSLYTPDSIDISNRILVYIILATLSFFVLKTLHIIYMKQVNLVLQSMQITIEEVVNSFIVAVEAKDLYTFGHSERVSMYAVALAKYLPECSKECLEKLRLTGLLHDIGKINIPEAILSKEGKLTDEEYEVIKTHPVVGARMVERIERLQELKDGVLYHHERWDGNGYPTKRKGEDIPLEARILAIADAFDAMTSNRSYRKGLTVDEAFQALEEGKGTQFDPQLIDVLQNVKGEFRNIYQKANDPIKEFESLTDLF</sequence>
<dbReference type="OrthoDB" id="9759601at2"/>
<dbReference type="AlphaFoldDB" id="A0A4S4C188"/>
<keyword evidence="4" id="KW-1185">Reference proteome</keyword>
<dbReference type="PROSITE" id="PS51831">
    <property type="entry name" value="HD"/>
    <property type="match status" value="1"/>
</dbReference>
<dbReference type="PROSITE" id="PS51832">
    <property type="entry name" value="HD_GYP"/>
    <property type="match status" value="1"/>
</dbReference>
<feature type="domain" description="HD-GYP" evidence="2">
    <location>
        <begin position="191"/>
        <end position="387"/>
    </location>
</feature>
<dbReference type="InterPro" id="IPR006675">
    <property type="entry name" value="HDIG_dom"/>
</dbReference>
<name>A0A4S4C188_9BACI</name>
<dbReference type="InterPro" id="IPR037522">
    <property type="entry name" value="HD_GYP_dom"/>
</dbReference>
<dbReference type="Gene3D" id="1.10.3210.10">
    <property type="entry name" value="Hypothetical protein af1432"/>
    <property type="match status" value="1"/>
</dbReference>
<evidence type="ECO:0000313" key="4">
    <source>
        <dbReference type="Proteomes" id="UP000310334"/>
    </source>
</evidence>
<accession>A0A4S4C188</accession>
<dbReference type="SMART" id="SM00471">
    <property type="entry name" value="HDc"/>
    <property type="match status" value="1"/>
</dbReference>
<dbReference type="PANTHER" id="PTHR43155">
    <property type="entry name" value="CYCLIC DI-GMP PHOSPHODIESTERASE PA4108-RELATED"/>
    <property type="match status" value="1"/>
</dbReference>
<evidence type="ECO:0000313" key="3">
    <source>
        <dbReference type="EMBL" id="THF81411.1"/>
    </source>
</evidence>
<dbReference type="CDD" id="cd00077">
    <property type="entry name" value="HDc"/>
    <property type="match status" value="1"/>
</dbReference>
<protein>
    <submittedName>
        <fullName evidence="3">HD-GYP domain-containing protein</fullName>
    </submittedName>
</protein>
<reference evidence="3 4" key="1">
    <citation type="submission" date="2019-04" db="EMBL/GenBank/DDBJ databases">
        <title>Bacillus sediminilitoris sp. nov., isolated from a tidal flat sediment on the East China Sea.</title>
        <authorList>
            <person name="Wei Y."/>
            <person name="Mao H."/>
            <person name="Fang J."/>
        </authorList>
    </citation>
    <scope>NUCLEOTIDE SEQUENCE [LARGE SCALE GENOMIC DNA]</scope>
    <source>
        <strain evidence="3 4">DSL-17</strain>
    </source>
</reference>
<organism evidence="3 4">
    <name type="scientific">Metabacillus sediminilitoris</name>
    <dbReference type="NCBI Taxonomy" id="2567941"/>
    <lineage>
        <taxon>Bacteria</taxon>
        <taxon>Bacillati</taxon>
        <taxon>Bacillota</taxon>
        <taxon>Bacilli</taxon>
        <taxon>Bacillales</taxon>
        <taxon>Bacillaceae</taxon>
        <taxon>Metabacillus</taxon>
    </lineage>
</organism>
<evidence type="ECO:0000259" key="2">
    <source>
        <dbReference type="PROSITE" id="PS51832"/>
    </source>
</evidence>
<dbReference type="RefSeq" id="WP_136352246.1">
    <property type="nucleotide sequence ID" value="NZ_CP046266.1"/>
</dbReference>
<dbReference type="InterPro" id="IPR006674">
    <property type="entry name" value="HD_domain"/>
</dbReference>
<dbReference type="EMBL" id="SSNT01000004">
    <property type="protein sequence ID" value="THF81411.1"/>
    <property type="molecule type" value="Genomic_DNA"/>
</dbReference>
<dbReference type="Pfam" id="PF13487">
    <property type="entry name" value="HD_5"/>
    <property type="match status" value="1"/>
</dbReference>
<dbReference type="Proteomes" id="UP000310334">
    <property type="component" value="Unassembled WGS sequence"/>
</dbReference>
<dbReference type="NCBIfam" id="TIGR00277">
    <property type="entry name" value="HDIG"/>
    <property type="match status" value="1"/>
</dbReference>
<gene>
    <name evidence="3" type="ORF">E6W99_05740</name>
</gene>
<comment type="caution">
    <text evidence="3">The sequence shown here is derived from an EMBL/GenBank/DDBJ whole genome shotgun (WGS) entry which is preliminary data.</text>
</comment>
<feature type="domain" description="HD" evidence="1">
    <location>
        <begin position="213"/>
        <end position="336"/>
    </location>
</feature>
<evidence type="ECO:0000259" key="1">
    <source>
        <dbReference type="PROSITE" id="PS51831"/>
    </source>
</evidence>
<dbReference type="SUPFAM" id="SSF109604">
    <property type="entry name" value="HD-domain/PDEase-like"/>
    <property type="match status" value="1"/>
</dbReference>